<dbReference type="Gene3D" id="3.40.50.300">
    <property type="entry name" value="P-loop containing nucleotide triphosphate hydrolases"/>
    <property type="match status" value="1"/>
</dbReference>
<dbReference type="Proteomes" id="UP001139450">
    <property type="component" value="Unassembled WGS sequence"/>
</dbReference>
<sequence length="323" mass="36750">MKNRTQKLTDQVYYQAQTSFRTMAKLAEEAVQLKDLKMLFGKYVPQNNLVHFPSQRGVGKSWLCMQICMAVAGEWNSCLGEAINLHGNTLYVNHELSPNTMRRRSRKLYACLPQPLGEQFHCFVYTSRAGLSTELASIINYIEKYQPVLIVIDNLRMAFTDLDVNNNRESTRIMNMLLALCDTSGAALIITDHFRKHTGGQLSGSDLQSGSGIKTDLSDADFFMRRSCQDKSMRILKRDKSRHFEEDPKTKLIRLNPETLWFELVAEDVNEAEHVGLGGLKEKDEQKDMAQTLRDQGKSIQEIATILGKGKATIHRWLKTDEA</sequence>
<dbReference type="EMBL" id="JALJEJ010000001">
    <property type="protein sequence ID" value="MCJ8208079.1"/>
    <property type="molecule type" value="Genomic_DNA"/>
</dbReference>
<keyword evidence="2" id="KW-1185">Reference proteome</keyword>
<name>A0A9X2B732_9SPHI</name>
<dbReference type="AlphaFoldDB" id="A0A9X2B732"/>
<organism evidence="1 2">
    <name type="scientific">Mucilaginibacter straminoryzae</name>
    <dbReference type="NCBI Taxonomy" id="2932774"/>
    <lineage>
        <taxon>Bacteria</taxon>
        <taxon>Pseudomonadati</taxon>
        <taxon>Bacteroidota</taxon>
        <taxon>Sphingobacteriia</taxon>
        <taxon>Sphingobacteriales</taxon>
        <taxon>Sphingobacteriaceae</taxon>
        <taxon>Mucilaginibacter</taxon>
    </lineage>
</organism>
<gene>
    <name evidence="1" type="ORF">MUY27_00070</name>
</gene>
<dbReference type="SUPFAM" id="SSF52540">
    <property type="entry name" value="P-loop containing nucleoside triphosphate hydrolases"/>
    <property type="match status" value="1"/>
</dbReference>
<evidence type="ECO:0000313" key="1">
    <source>
        <dbReference type="EMBL" id="MCJ8208079.1"/>
    </source>
</evidence>
<dbReference type="Gene3D" id="1.10.10.60">
    <property type="entry name" value="Homeodomain-like"/>
    <property type="match status" value="1"/>
</dbReference>
<evidence type="ECO:0000313" key="2">
    <source>
        <dbReference type="Proteomes" id="UP001139450"/>
    </source>
</evidence>
<dbReference type="RefSeq" id="WP_245127917.1">
    <property type="nucleotide sequence ID" value="NZ_JALJEJ010000001.1"/>
</dbReference>
<dbReference type="InterPro" id="IPR027417">
    <property type="entry name" value="P-loop_NTPase"/>
</dbReference>
<protein>
    <submittedName>
        <fullName evidence="1">AAA family ATPase</fullName>
    </submittedName>
</protein>
<comment type="caution">
    <text evidence="1">The sequence shown here is derived from an EMBL/GenBank/DDBJ whole genome shotgun (WGS) entry which is preliminary data.</text>
</comment>
<accession>A0A9X2B732</accession>
<reference evidence="1" key="1">
    <citation type="submission" date="2022-04" db="EMBL/GenBank/DDBJ databases">
        <title>Mucilaginibacter sp. RS28 isolated from freshwater.</title>
        <authorList>
            <person name="Ko S.-R."/>
        </authorList>
    </citation>
    <scope>NUCLEOTIDE SEQUENCE</scope>
    <source>
        <strain evidence="1">RS28</strain>
    </source>
</reference>
<proteinExistence type="predicted"/>
<dbReference type="Pfam" id="PF13481">
    <property type="entry name" value="AAA_25"/>
    <property type="match status" value="1"/>
</dbReference>